<dbReference type="InterPro" id="IPR036388">
    <property type="entry name" value="WH-like_DNA-bd_sf"/>
</dbReference>
<accession>A0A6J7FKP0</accession>
<evidence type="ECO:0000313" key="2">
    <source>
        <dbReference type="EMBL" id="CAB4895981.1"/>
    </source>
</evidence>
<gene>
    <name evidence="2" type="ORF">UFOPK3609_00014</name>
</gene>
<dbReference type="CDD" id="cd07725">
    <property type="entry name" value="TTHA1429-like_MBL-fold"/>
    <property type="match status" value="1"/>
</dbReference>
<proteinExistence type="predicted"/>
<evidence type="ECO:0000259" key="1">
    <source>
        <dbReference type="SMART" id="SM00849"/>
    </source>
</evidence>
<dbReference type="PANTHER" id="PTHR23131:SF4">
    <property type="entry name" value="METALLO-BETA-LACTAMASE SUPERFAMILY POTEIN"/>
    <property type="match status" value="1"/>
</dbReference>
<name>A0A6J7FKP0_9ZZZZ</name>
<dbReference type="Pfam" id="PF00753">
    <property type="entry name" value="Lactamase_B"/>
    <property type="match status" value="1"/>
</dbReference>
<sequence>MTRPIQVTGLLQQQAWADRLLPPVEKVRPGLWSIPVPIPNNPLRYVLVYVLELDDGVALVDAGWDTPEAWTALTDGLAVAGGSVTDVRAVVVTHIHPDHYGLAGRVREVSGAWVGLHPHDAALLPARYGAGVPDLLREMHALLRNCGVPEQELGVLADASLPLVDYVRQVLPDRMVEDGDRLPLPGWNLLAVHTPGHSPGHLCFHDPGRRLLLSGDHVLPRITPNVGVHAQSAGNPLAEFVDSLARVAALEPDVDEVLPAHEYRFAGIGARVEQLLAHHDYRLAEVQDAATGRTAWELTAALTWSRPWDQVSGFMRRAAVAETLAHLVLLESRGRVRRTGLPWVWAAT</sequence>
<dbReference type="PANTHER" id="PTHR23131">
    <property type="entry name" value="ENDORIBONUCLEASE LACTB2"/>
    <property type="match status" value="1"/>
</dbReference>
<dbReference type="InterPro" id="IPR036866">
    <property type="entry name" value="RibonucZ/Hydroxyglut_hydro"/>
</dbReference>
<feature type="domain" description="Metallo-beta-lactamase" evidence="1">
    <location>
        <begin position="45"/>
        <end position="261"/>
    </location>
</feature>
<dbReference type="AlphaFoldDB" id="A0A6J7FKP0"/>
<dbReference type="SMART" id="SM00849">
    <property type="entry name" value="Lactamase_B"/>
    <property type="match status" value="1"/>
</dbReference>
<dbReference type="InterPro" id="IPR050662">
    <property type="entry name" value="Sec-metab_biosynth-thioest"/>
</dbReference>
<dbReference type="EMBL" id="CAFBMQ010000001">
    <property type="protein sequence ID" value="CAB4895981.1"/>
    <property type="molecule type" value="Genomic_DNA"/>
</dbReference>
<protein>
    <submittedName>
        <fullName evidence="2">Unannotated protein</fullName>
    </submittedName>
</protein>
<organism evidence="2">
    <name type="scientific">freshwater metagenome</name>
    <dbReference type="NCBI Taxonomy" id="449393"/>
    <lineage>
        <taxon>unclassified sequences</taxon>
        <taxon>metagenomes</taxon>
        <taxon>ecological metagenomes</taxon>
    </lineage>
</organism>
<reference evidence="2" key="1">
    <citation type="submission" date="2020-05" db="EMBL/GenBank/DDBJ databases">
        <authorList>
            <person name="Chiriac C."/>
            <person name="Salcher M."/>
            <person name="Ghai R."/>
            <person name="Kavagutti S V."/>
        </authorList>
    </citation>
    <scope>NUCLEOTIDE SEQUENCE</scope>
</reference>
<dbReference type="Gene3D" id="1.10.10.10">
    <property type="entry name" value="Winged helix-like DNA-binding domain superfamily/Winged helix DNA-binding domain"/>
    <property type="match status" value="1"/>
</dbReference>
<dbReference type="SUPFAM" id="SSF56281">
    <property type="entry name" value="Metallo-hydrolase/oxidoreductase"/>
    <property type="match status" value="1"/>
</dbReference>
<dbReference type="InterPro" id="IPR001279">
    <property type="entry name" value="Metallo-B-lactamas"/>
</dbReference>
<dbReference type="Gene3D" id="3.60.15.10">
    <property type="entry name" value="Ribonuclease Z/Hydroxyacylglutathione hydrolase-like"/>
    <property type="match status" value="1"/>
</dbReference>